<comment type="similarity">
    <text evidence="5">Belongs to the ATG27 family.</text>
</comment>
<keyword evidence="14" id="KW-0496">Mitochondrion</keyword>
<feature type="transmembrane region" description="Helical" evidence="18">
    <location>
        <begin position="190"/>
        <end position="212"/>
    </location>
</feature>
<comment type="caution">
    <text evidence="21">The sequence shown here is derived from an EMBL/GenBank/DDBJ whole genome shotgun (WGS) entry which is preliminary data.</text>
</comment>
<evidence type="ECO:0000259" key="20">
    <source>
        <dbReference type="PROSITE" id="PS51914"/>
    </source>
</evidence>
<sequence length="260" mass="27593">MKFAIVGLVLVCLALLNTPSSASISSNCGYTSKNGTKYDFSELANNYTEYSFTITSGVSNLNMLFWSICQPAPTCVNQKLGDNVAACQNSKGTYFSLGLVSSMTVKDLASENQGGMLSYSNPKQCQSSTLPRVLELDMQCTPGAGYVIKGGAENPTTKCLYQVSFSSGYACPGTPHEGGTPKKGGLGGGWIFVIILVVSISVYILVGLAVNFKVRGLRGKEMFPNYTFWSDFPGLMKDGVLFIKGKVTGSGSSAGGYQQV</sequence>
<evidence type="ECO:0000256" key="17">
    <source>
        <dbReference type="ARBA" id="ARBA00023329"/>
    </source>
</evidence>
<dbReference type="AlphaFoldDB" id="D3BTZ8"/>
<dbReference type="OMA" id="FENTCHY"/>
<gene>
    <name evidence="21" type="ORF">PPL_11258</name>
</gene>
<dbReference type="SUPFAM" id="SSF50911">
    <property type="entry name" value="Mannose 6-phosphate receptor domain"/>
    <property type="match status" value="1"/>
</dbReference>
<evidence type="ECO:0000256" key="9">
    <source>
        <dbReference type="ARBA" id="ARBA00022729"/>
    </source>
</evidence>
<evidence type="ECO:0000313" key="22">
    <source>
        <dbReference type="Proteomes" id="UP000001396"/>
    </source>
</evidence>
<dbReference type="PANTHER" id="PTHR15071">
    <property type="entry name" value="MANNOSE-6-PHOSPHATE RECEPTOR FAMILY MEMBER"/>
    <property type="match status" value="1"/>
</dbReference>
<evidence type="ECO:0000256" key="11">
    <source>
        <dbReference type="ARBA" id="ARBA00022989"/>
    </source>
</evidence>
<keyword evidence="12" id="KW-0072">Autophagy</keyword>
<keyword evidence="8 18" id="KW-0812">Transmembrane</keyword>
<name>D3BTZ8_HETP5</name>
<dbReference type="InterPro" id="IPR018939">
    <property type="entry name" value="Autophagy-rel_prot_27"/>
</dbReference>
<evidence type="ECO:0000256" key="6">
    <source>
        <dbReference type="ARBA" id="ARBA00013776"/>
    </source>
</evidence>
<dbReference type="EMBL" id="ADBJ01000056">
    <property type="protein sequence ID" value="EFA75184.1"/>
    <property type="molecule type" value="Genomic_DNA"/>
</dbReference>
<keyword evidence="7" id="KW-0813">Transport</keyword>
<dbReference type="STRING" id="670386.D3BTZ8"/>
<feature type="domain" description="MRH" evidence="20">
    <location>
        <begin position="26"/>
        <end position="173"/>
    </location>
</feature>
<dbReference type="InterPro" id="IPR009011">
    <property type="entry name" value="Man6P_isomerase_rcpt-bd_dom_sf"/>
</dbReference>
<evidence type="ECO:0000256" key="1">
    <source>
        <dbReference type="ARBA" id="ARBA00004304"/>
    </source>
</evidence>
<accession>D3BTZ8</accession>
<evidence type="ECO:0000256" key="8">
    <source>
        <dbReference type="ARBA" id="ARBA00022692"/>
    </source>
</evidence>
<evidence type="ECO:0000256" key="14">
    <source>
        <dbReference type="ARBA" id="ARBA00023128"/>
    </source>
</evidence>
<dbReference type="GO" id="GO:0006914">
    <property type="term" value="P:autophagy"/>
    <property type="evidence" value="ECO:0007669"/>
    <property type="project" value="UniProtKB-KW"/>
</dbReference>
<evidence type="ECO:0000313" key="21">
    <source>
        <dbReference type="EMBL" id="EFA75184.1"/>
    </source>
</evidence>
<evidence type="ECO:0000256" key="13">
    <source>
        <dbReference type="ARBA" id="ARBA00023034"/>
    </source>
</evidence>
<dbReference type="Pfam" id="PF09451">
    <property type="entry name" value="ATG27"/>
    <property type="match status" value="1"/>
</dbReference>
<evidence type="ECO:0000256" key="5">
    <source>
        <dbReference type="ARBA" id="ARBA00005363"/>
    </source>
</evidence>
<evidence type="ECO:0000256" key="3">
    <source>
        <dbReference type="ARBA" id="ARBA00004394"/>
    </source>
</evidence>
<reference evidence="21 22" key="1">
    <citation type="journal article" date="2011" name="Genome Res.">
        <title>Phylogeny-wide analysis of social amoeba genomes highlights ancient origins for complex intercellular communication.</title>
        <authorList>
            <person name="Heidel A.J."/>
            <person name="Lawal H.M."/>
            <person name="Felder M."/>
            <person name="Schilde C."/>
            <person name="Helps N.R."/>
            <person name="Tunggal B."/>
            <person name="Rivero F."/>
            <person name="John U."/>
            <person name="Schleicher M."/>
            <person name="Eichinger L."/>
            <person name="Platzer M."/>
            <person name="Noegel A.A."/>
            <person name="Schaap P."/>
            <person name="Gloeckner G."/>
        </authorList>
    </citation>
    <scope>NUCLEOTIDE SEQUENCE [LARGE SCALE GENOMIC DNA]</scope>
    <source>
        <strain evidence="22">ATCC 26659 / Pp 5 / PN500</strain>
    </source>
</reference>
<dbReference type="GeneID" id="31366726"/>
<dbReference type="RefSeq" id="XP_020427318.1">
    <property type="nucleotide sequence ID" value="XM_020582015.1"/>
</dbReference>
<dbReference type="InParanoid" id="D3BTZ8"/>
<evidence type="ECO:0000256" key="7">
    <source>
        <dbReference type="ARBA" id="ARBA00022448"/>
    </source>
</evidence>
<dbReference type="Proteomes" id="UP000001396">
    <property type="component" value="Unassembled WGS sequence"/>
</dbReference>
<evidence type="ECO:0000256" key="16">
    <source>
        <dbReference type="ARBA" id="ARBA00023157"/>
    </source>
</evidence>
<keyword evidence="11 18" id="KW-1133">Transmembrane helix</keyword>
<evidence type="ECO:0000256" key="10">
    <source>
        <dbReference type="ARBA" id="ARBA00022927"/>
    </source>
</evidence>
<dbReference type="PROSITE" id="PS51914">
    <property type="entry name" value="MRH"/>
    <property type="match status" value="1"/>
</dbReference>
<dbReference type="Gene3D" id="2.70.130.10">
    <property type="entry name" value="Mannose-6-phosphate receptor binding domain"/>
    <property type="match status" value="1"/>
</dbReference>
<keyword evidence="9 19" id="KW-0732">Signal</keyword>
<keyword evidence="22" id="KW-1185">Reference proteome</keyword>
<keyword evidence="16" id="KW-1015">Disulfide bond</keyword>
<dbReference type="PANTHER" id="PTHR15071:SF37">
    <property type="entry name" value="AUTOPHAGY-RELATED PROTEIN 27"/>
    <property type="match status" value="1"/>
</dbReference>
<keyword evidence="13" id="KW-0333">Golgi apparatus</keyword>
<proteinExistence type="inferred from homology"/>
<keyword evidence="17" id="KW-0968">Cytoplasmic vesicle</keyword>
<evidence type="ECO:0000256" key="4">
    <source>
        <dbReference type="ARBA" id="ARBA00004472"/>
    </source>
</evidence>
<evidence type="ECO:0000256" key="12">
    <source>
        <dbReference type="ARBA" id="ARBA00023006"/>
    </source>
</evidence>
<feature type="signal peptide" evidence="19">
    <location>
        <begin position="1"/>
        <end position="22"/>
    </location>
</feature>
<evidence type="ECO:0000256" key="15">
    <source>
        <dbReference type="ARBA" id="ARBA00023136"/>
    </source>
</evidence>
<organism evidence="21 22">
    <name type="scientific">Heterostelium pallidum (strain ATCC 26659 / Pp 5 / PN500)</name>
    <name type="common">Cellular slime mold</name>
    <name type="synonym">Polysphondylium pallidum</name>
    <dbReference type="NCBI Taxonomy" id="670386"/>
    <lineage>
        <taxon>Eukaryota</taxon>
        <taxon>Amoebozoa</taxon>
        <taxon>Evosea</taxon>
        <taxon>Eumycetozoa</taxon>
        <taxon>Dictyostelia</taxon>
        <taxon>Acytosteliales</taxon>
        <taxon>Acytosteliaceae</taxon>
        <taxon>Heterostelium</taxon>
    </lineage>
</organism>
<comment type="subcellular location">
    <subcellularLocation>
        <location evidence="2">Cytoplasmic vesicle membrane</location>
        <topology evidence="2">Single-pass type I membrane protein</topology>
    </subcellularLocation>
    <subcellularLocation>
        <location evidence="3">Golgi apparatus membrane</location>
    </subcellularLocation>
    <subcellularLocation>
        <location evidence="1">Mitochondrion membrane</location>
        <topology evidence="1">Single-pass membrane protein</topology>
    </subcellularLocation>
    <subcellularLocation>
        <location evidence="4">Preautophagosomal structure membrane</location>
        <topology evidence="4">Single-pass type I membrane protein</topology>
    </subcellularLocation>
</comment>
<keyword evidence="15 18" id="KW-0472">Membrane</keyword>
<dbReference type="InterPro" id="IPR044865">
    <property type="entry name" value="MRH_dom"/>
</dbReference>
<dbReference type="GO" id="GO:0031966">
    <property type="term" value="C:mitochondrial membrane"/>
    <property type="evidence" value="ECO:0007669"/>
    <property type="project" value="UniProtKB-SubCell"/>
</dbReference>
<evidence type="ECO:0000256" key="19">
    <source>
        <dbReference type="SAM" id="SignalP"/>
    </source>
</evidence>
<protein>
    <recommendedName>
        <fullName evidence="6">Autophagy-related protein 27</fullName>
    </recommendedName>
</protein>
<keyword evidence="10" id="KW-0653">Protein transport</keyword>
<evidence type="ECO:0000256" key="18">
    <source>
        <dbReference type="SAM" id="Phobius"/>
    </source>
</evidence>
<dbReference type="GO" id="GO:0030659">
    <property type="term" value="C:cytoplasmic vesicle membrane"/>
    <property type="evidence" value="ECO:0007669"/>
    <property type="project" value="UniProtKB-SubCell"/>
</dbReference>
<dbReference type="GO" id="GO:0034045">
    <property type="term" value="C:phagophore assembly site membrane"/>
    <property type="evidence" value="ECO:0007669"/>
    <property type="project" value="UniProtKB-SubCell"/>
</dbReference>
<dbReference type="GO" id="GO:0000139">
    <property type="term" value="C:Golgi membrane"/>
    <property type="evidence" value="ECO:0007669"/>
    <property type="project" value="UniProtKB-SubCell"/>
</dbReference>
<evidence type="ECO:0000256" key="2">
    <source>
        <dbReference type="ARBA" id="ARBA00004358"/>
    </source>
</evidence>
<dbReference type="GO" id="GO:0015031">
    <property type="term" value="P:protein transport"/>
    <property type="evidence" value="ECO:0007669"/>
    <property type="project" value="UniProtKB-KW"/>
</dbReference>
<feature type="chain" id="PRO_5003041587" description="Autophagy-related protein 27" evidence="19">
    <location>
        <begin position="23"/>
        <end position="260"/>
    </location>
</feature>